<keyword evidence="4" id="KW-0964">Secreted</keyword>
<dbReference type="GO" id="GO:0006955">
    <property type="term" value="P:immune response"/>
    <property type="evidence" value="ECO:0007669"/>
    <property type="project" value="UniProtKB-ARBA"/>
</dbReference>
<dbReference type="GO" id="GO:0005125">
    <property type="term" value="F:cytokine activity"/>
    <property type="evidence" value="ECO:0007669"/>
    <property type="project" value="UniProtKB-KW"/>
</dbReference>
<dbReference type="SMART" id="SM00076">
    <property type="entry name" value="IFabd"/>
    <property type="match status" value="1"/>
</dbReference>
<sequence length="114" mass="13892">METQDRIQIIHQTLRHICKIYSMNLRSVTWARDKVEHFRLLLDRQLSELEECVRKQGSEARLRKNSTIQKYFRKLRKFLKKKGFSDCAWEIIRTETRARLQQLLFITAQISRRN</sequence>
<evidence type="ECO:0000256" key="1">
    <source>
        <dbReference type="ARBA" id="ARBA00004613"/>
    </source>
</evidence>
<dbReference type="EMBL" id="BFAA01012287">
    <property type="protein sequence ID" value="GCB80360.1"/>
    <property type="molecule type" value="Genomic_DNA"/>
</dbReference>
<evidence type="ECO:0000313" key="10">
    <source>
        <dbReference type="Proteomes" id="UP000288216"/>
    </source>
</evidence>
<dbReference type="Gene3D" id="1.20.1250.10">
    <property type="match status" value="1"/>
</dbReference>
<protein>
    <submittedName>
        <fullName evidence="9">Uncharacterized protein</fullName>
    </submittedName>
</protein>
<dbReference type="OrthoDB" id="8922121at2759"/>
<dbReference type="InterPro" id="IPR000471">
    <property type="entry name" value="Interferon_alpha/beta/delta"/>
</dbReference>
<keyword evidence="10" id="KW-1185">Reference proteome</keyword>
<comment type="subcellular location">
    <subcellularLocation>
        <location evidence="1">Secreted</location>
    </subcellularLocation>
</comment>
<evidence type="ECO:0000256" key="2">
    <source>
        <dbReference type="ARBA" id="ARBA00011033"/>
    </source>
</evidence>
<dbReference type="SUPFAM" id="SSF47266">
    <property type="entry name" value="4-helical cytokines"/>
    <property type="match status" value="1"/>
</dbReference>
<evidence type="ECO:0000256" key="5">
    <source>
        <dbReference type="ARBA" id="ARBA00022729"/>
    </source>
</evidence>
<reference evidence="9 10" key="1">
    <citation type="journal article" date="2018" name="Nat. Ecol. Evol.">
        <title>Shark genomes provide insights into elasmobranch evolution and the origin of vertebrates.</title>
        <authorList>
            <person name="Hara Y"/>
            <person name="Yamaguchi K"/>
            <person name="Onimaru K"/>
            <person name="Kadota M"/>
            <person name="Koyanagi M"/>
            <person name="Keeley SD"/>
            <person name="Tatsumi K"/>
            <person name="Tanaka K"/>
            <person name="Motone F"/>
            <person name="Kageyama Y"/>
            <person name="Nozu R"/>
            <person name="Adachi N"/>
            <person name="Nishimura O"/>
            <person name="Nakagawa R"/>
            <person name="Tanegashima C"/>
            <person name="Kiyatake I"/>
            <person name="Matsumoto R"/>
            <person name="Murakumo K"/>
            <person name="Nishida K"/>
            <person name="Terakita A"/>
            <person name="Kuratani S"/>
            <person name="Sato K"/>
            <person name="Hyodo S Kuraku.S."/>
        </authorList>
    </citation>
    <scope>NUCLEOTIDE SEQUENCE [LARGE SCALE GENOMIC DNA]</scope>
</reference>
<keyword evidence="7" id="KW-1015">Disulfide bond</keyword>
<organism evidence="9 10">
    <name type="scientific">Scyliorhinus torazame</name>
    <name type="common">Cloudy catshark</name>
    <name type="synonym">Catulus torazame</name>
    <dbReference type="NCBI Taxonomy" id="75743"/>
    <lineage>
        <taxon>Eukaryota</taxon>
        <taxon>Metazoa</taxon>
        <taxon>Chordata</taxon>
        <taxon>Craniata</taxon>
        <taxon>Vertebrata</taxon>
        <taxon>Chondrichthyes</taxon>
        <taxon>Elasmobranchii</taxon>
        <taxon>Galeomorphii</taxon>
        <taxon>Galeoidea</taxon>
        <taxon>Carcharhiniformes</taxon>
        <taxon>Scyliorhinidae</taxon>
        <taxon>Scyliorhinus</taxon>
    </lineage>
</organism>
<comment type="similarity">
    <text evidence="2 8">Belongs to the alpha/beta interferon family.</text>
</comment>
<dbReference type="AlphaFoldDB" id="A0A401Q4R3"/>
<evidence type="ECO:0000256" key="4">
    <source>
        <dbReference type="ARBA" id="ARBA00022525"/>
    </source>
</evidence>
<evidence type="ECO:0000256" key="8">
    <source>
        <dbReference type="RuleBase" id="RU000436"/>
    </source>
</evidence>
<dbReference type="GO" id="GO:0005126">
    <property type="term" value="F:cytokine receptor binding"/>
    <property type="evidence" value="ECO:0007669"/>
    <property type="project" value="InterPro"/>
</dbReference>
<keyword evidence="6 8" id="KW-0051">Antiviral defense</keyword>
<name>A0A401Q4R3_SCYTO</name>
<dbReference type="PANTHER" id="PTHR11691">
    <property type="entry name" value="TYPE I INTERFERON"/>
    <property type="match status" value="1"/>
</dbReference>
<dbReference type="Proteomes" id="UP000288216">
    <property type="component" value="Unassembled WGS sequence"/>
</dbReference>
<dbReference type="Pfam" id="PF00143">
    <property type="entry name" value="Interferon"/>
    <property type="match status" value="1"/>
</dbReference>
<evidence type="ECO:0000256" key="6">
    <source>
        <dbReference type="ARBA" id="ARBA00023118"/>
    </source>
</evidence>
<proteinExistence type="inferred from homology"/>
<evidence type="ECO:0000313" key="9">
    <source>
        <dbReference type="EMBL" id="GCB80360.1"/>
    </source>
</evidence>
<evidence type="ECO:0000256" key="7">
    <source>
        <dbReference type="ARBA" id="ARBA00023157"/>
    </source>
</evidence>
<dbReference type="PRINTS" id="PR00266">
    <property type="entry name" value="INTERFERONAB"/>
</dbReference>
<dbReference type="InterPro" id="IPR009079">
    <property type="entry name" value="4_helix_cytokine-like_core"/>
</dbReference>
<evidence type="ECO:0000256" key="3">
    <source>
        <dbReference type="ARBA" id="ARBA00022514"/>
    </source>
</evidence>
<dbReference type="STRING" id="75743.A0A401Q4R3"/>
<gene>
    <name evidence="9" type="ORF">scyTo_0018092</name>
</gene>
<keyword evidence="3 8" id="KW-0202">Cytokine</keyword>
<dbReference type="GO" id="GO:0051607">
    <property type="term" value="P:defense response to virus"/>
    <property type="evidence" value="ECO:0007669"/>
    <property type="project" value="UniProtKB-KW"/>
</dbReference>
<keyword evidence="5" id="KW-0732">Signal</keyword>
<comment type="caution">
    <text evidence="9">The sequence shown here is derived from an EMBL/GenBank/DDBJ whole genome shotgun (WGS) entry which is preliminary data.</text>
</comment>
<dbReference type="OMA" id="QYSACAW"/>
<dbReference type="PANTHER" id="PTHR11691:SF73">
    <property type="entry name" value="INTERFERON BETA"/>
    <property type="match status" value="1"/>
</dbReference>
<dbReference type="GO" id="GO:0005615">
    <property type="term" value="C:extracellular space"/>
    <property type="evidence" value="ECO:0007669"/>
    <property type="project" value="UniProtKB-KW"/>
</dbReference>
<accession>A0A401Q4R3</accession>